<dbReference type="EMBL" id="WELG01000002">
    <property type="protein sequence ID" value="KAB7528239.1"/>
    <property type="molecule type" value="Genomic_DNA"/>
</dbReference>
<dbReference type="RefSeq" id="WP_152131652.1">
    <property type="nucleotide sequence ID" value="NZ_WELG01000002.1"/>
</dbReference>
<comment type="caution">
    <text evidence="1">The sequence shown here is derived from an EMBL/GenBank/DDBJ whole genome shotgun (WGS) entry which is preliminary data.</text>
</comment>
<evidence type="ECO:0000313" key="2">
    <source>
        <dbReference type="Proteomes" id="UP000429785"/>
    </source>
</evidence>
<proteinExistence type="predicted"/>
<organism evidence="1 2">
    <name type="scientific">Flagellimonas olearia</name>
    <dbReference type="NCBI Taxonomy" id="552546"/>
    <lineage>
        <taxon>Bacteria</taxon>
        <taxon>Pseudomonadati</taxon>
        <taxon>Bacteroidota</taxon>
        <taxon>Flavobacteriia</taxon>
        <taxon>Flavobacteriales</taxon>
        <taxon>Flavobacteriaceae</taxon>
        <taxon>Flagellimonas</taxon>
    </lineage>
</organism>
<reference evidence="1 2" key="1">
    <citation type="submission" date="2019-10" db="EMBL/GenBank/DDBJ databases">
        <title>Muricauda olearia CL-SS4 JCM15563 genome.</title>
        <authorList>
            <person name="Liu L."/>
        </authorList>
    </citation>
    <scope>NUCLEOTIDE SEQUENCE [LARGE SCALE GENOMIC DNA]</scope>
    <source>
        <strain evidence="1 2">CL-SS4</strain>
    </source>
</reference>
<dbReference type="AlphaFoldDB" id="A0A6I1DVF6"/>
<sequence length="61" mass="7115">MKHRYIKVYEMKENFNNVEGLGNYRSLSLEEDSDSDGVKIIEHNTFTIGDKVYVSCLIELE</sequence>
<evidence type="ECO:0000313" key="1">
    <source>
        <dbReference type="EMBL" id="KAB7528239.1"/>
    </source>
</evidence>
<gene>
    <name evidence="1" type="ORF">F8C76_10230</name>
</gene>
<dbReference type="Proteomes" id="UP000429785">
    <property type="component" value="Unassembled WGS sequence"/>
</dbReference>
<protein>
    <submittedName>
        <fullName evidence="1">Uncharacterized protein</fullName>
    </submittedName>
</protein>
<accession>A0A6I1DVF6</accession>
<name>A0A6I1DVF6_9FLAO</name>